<dbReference type="PANTHER" id="PTHR34413:SF2">
    <property type="entry name" value="PROPHAGE TAIL FIBER ASSEMBLY PROTEIN HOMOLOG TFAE-RELATED"/>
    <property type="match status" value="1"/>
</dbReference>
<evidence type="ECO:0000259" key="1">
    <source>
        <dbReference type="Pfam" id="PF05876"/>
    </source>
</evidence>
<dbReference type="Pfam" id="PF20454">
    <property type="entry name" value="GpA_nuclease"/>
    <property type="match status" value="1"/>
</dbReference>
<sequence>MKLRAIFAKNIFIKPKLDLYEWSARYRILSQESSALFGRFEALSYQIEPMRAISDEKNREIILMWASQLGKSEILNNTIGYYIHQNPSTILFLLPTEDMAEDYSKRRLTPMFRDCKELGNLIYDRESNNTILIKNFKGGNLALVGSNSPSKLASKPIKVLIVDEVDRCENTKEGHSIDLAQKRTNTYYDRKIIKVSTPTIKGHSVIEAEYELSDKRKYFVPCPHCGFMQVLSFEFIKWEQKEDGTHDLDSVRYACVECGALWSEIEKNKAVNTGEWRATKEGENLKIGFHLNALYSPFFTLRDIVKDFLDSKDNPAKFQVFVNTIKAQSFEPPSVKFEDSELYNRREDYTPTTLPDDIIFITAGVDIQGDRIEIEFKGWGLGFENWGIAHIMLMGNTQQSDVWQRAYKELKNVFYTTSGRKLRSSICLIDSGYNKERVYSLVRLDSRFFATKGASESERKKEFIGASKKVEAGVRLFSIGTYEGKSEIFRLLRIKDKGAGYCHYAQSYTLEYFSQLTAEKLVKVKTASGYLTHRWEKIRERNEGLDLSVLCLAGAKLLKLDRLDIQKITQR</sequence>
<gene>
    <name evidence="3" type="ORF">LS71_002660</name>
</gene>
<dbReference type="InterPro" id="IPR027417">
    <property type="entry name" value="P-loop_NTPase"/>
</dbReference>
<feature type="domain" description="Phage terminase large subunit GpA ATPase" evidence="1">
    <location>
        <begin position="38"/>
        <end position="276"/>
    </location>
</feature>
<keyword evidence="4" id="KW-1185">Reference proteome</keyword>
<feature type="domain" description="Terminase large subunit GpA endonuclease" evidence="2">
    <location>
        <begin position="287"/>
        <end position="563"/>
    </location>
</feature>
<evidence type="ECO:0000313" key="3">
    <source>
        <dbReference type="EMBL" id="TLD97660.1"/>
    </source>
</evidence>
<dbReference type="GO" id="GO:0005524">
    <property type="term" value="F:ATP binding"/>
    <property type="evidence" value="ECO:0007669"/>
    <property type="project" value="InterPro"/>
</dbReference>
<dbReference type="OrthoDB" id="5181253at2"/>
<dbReference type="InterPro" id="IPR008866">
    <property type="entry name" value="Phage_lambda_GpA-like"/>
</dbReference>
<dbReference type="AlphaFoldDB" id="A0A4U8TCG4"/>
<dbReference type="GO" id="GO:0004519">
    <property type="term" value="F:endonuclease activity"/>
    <property type="evidence" value="ECO:0007669"/>
    <property type="project" value="InterPro"/>
</dbReference>
<dbReference type="InterPro" id="IPR051220">
    <property type="entry name" value="TFA_Chaperone"/>
</dbReference>
<dbReference type="EMBL" id="JRPR02000001">
    <property type="protein sequence ID" value="TLD97660.1"/>
    <property type="molecule type" value="Genomic_DNA"/>
</dbReference>
<organism evidence="3 4">
    <name type="scientific">Helicobacter jaachi</name>
    <dbReference type="NCBI Taxonomy" id="1677920"/>
    <lineage>
        <taxon>Bacteria</taxon>
        <taxon>Pseudomonadati</taxon>
        <taxon>Campylobacterota</taxon>
        <taxon>Epsilonproteobacteria</taxon>
        <taxon>Campylobacterales</taxon>
        <taxon>Helicobacteraceae</taxon>
        <taxon>Helicobacter</taxon>
    </lineage>
</organism>
<dbReference type="SUPFAM" id="SSF52540">
    <property type="entry name" value="P-loop containing nucleoside triphosphate hydrolases"/>
    <property type="match status" value="1"/>
</dbReference>
<dbReference type="Pfam" id="PF05876">
    <property type="entry name" value="GpA_ATPase"/>
    <property type="match status" value="1"/>
</dbReference>
<dbReference type="RefSeq" id="WP_052058019.1">
    <property type="nucleotide sequence ID" value="NZ_JRPR02000001.1"/>
</dbReference>
<dbReference type="PANTHER" id="PTHR34413">
    <property type="entry name" value="PROPHAGE TAIL FIBER ASSEMBLY PROTEIN HOMOLOG TFAE-RELATED-RELATED"/>
    <property type="match status" value="1"/>
</dbReference>
<dbReference type="InterPro" id="IPR046453">
    <property type="entry name" value="GpA_ATPase"/>
</dbReference>
<dbReference type="GO" id="GO:0016887">
    <property type="term" value="F:ATP hydrolysis activity"/>
    <property type="evidence" value="ECO:0007669"/>
    <property type="project" value="InterPro"/>
</dbReference>
<name>A0A4U8TCG4_9HELI</name>
<accession>A0A4U8TCG4</accession>
<evidence type="ECO:0000313" key="4">
    <source>
        <dbReference type="Proteomes" id="UP000029733"/>
    </source>
</evidence>
<comment type="caution">
    <text evidence="3">The sequence shown here is derived from an EMBL/GenBank/DDBJ whole genome shotgun (WGS) entry which is preliminary data.</text>
</comment>
<reference evidence="3 4" key="1">
    <citation type="journal article" date="2014" name="Genome Announc.">
        <title>Draft genome sequences of eight enterohepatic helicobacter species isolated from both laboratory and wild rodents.</title>
        <authorList>
            <person name="Sheh A."/>
            <person name="Shen Z."/>
            <person name="Fox J.G."/>
        </authorList>
    </citation>
    <scope>NUCLEOTIDE SEQUENCE [LARGE SCALE GENOMIC DNA]</scope>
    <source>
        <strain evidence="3 4">MIT 09-6949</strain>
    </source>
</reference>
<dbReference type="InterPro" id="IPR046454">
    <property type="entry name" value="GpA_endonuclease"/>
</dbReference>
<proteinExistence type="inferred from homology"/>
<dbReference type="Gene3D" id="3.40.50.300">
    <property type="entry name" value="P-loop containing nucleotide triphosphate hydrolases"/>
    <property type="match status" value="1"/>
</dbReference>
<protein>
    <submittedName>
        <fullName evidence="3">Phage terminase large subunit family protein</fullName>
    </submittedName>
</protein>
<dbReference type="HAMAP" id="MF_04144">
    <property type="entry name" value="TERL_LAMBDA"/>
    <property type="match status" value="1"/>
</dbReference>
<dbReference type="Proteomes" id="UP000029733">
    <property type="component" value="Unassembled WGS sequence"/>
</dbReference>
<evidence type="ECO:0000259" key="2">
    <source>
        <dbReference type="Pfam" id="PF20454"/>
    </source>
</evidence>